<evidence type="ECO:0000256" key="8">
    <source>
        <dbReference type="ARBA" id="ARBA00023170"/>
    </source>
</evidence>
<protein>
    <recommendedName>
        <fullName evidence="10">Odorant receptor</fullName>
    </recommendedName>
</protein>
<keyword evidence="7 10" id="KW-0472">Membrane</keyword>
<evidence type="ECO:0000256" key="2">
    <source>
        <dbReference type="ARBA" id="ARBA00022475"/>
    </source>
</evidence>
<evidence type="ECO:0000256" key="7">
    <source>
        <dbReference type="ARBA" id="ARBA00023136"/>
    </source>
</evidence>
<evidence type="ECO:0000313" key="11">
    <source>
        <dbReference type="EMBL" id="JAA74470.1"/>
    </source>
</evidence>
<dbReference type="EMBL" id="GABX01000049">
    <property type="protein sequence ID" value="JAA74470.1"/>
    <property type="molecule type" value="mRNA"/>
</dbReference>
<dbReference type="GO" id="GO:0004984">
    <property type="term" value="F:olfactory receptor activity"/>
    <property type="evidence" value="ECO:0007669"/>
    <property type="project" value="InterPro"/>
</dbReference>
<dbReference type="Pfam" id="PF02949">
    <property type="entry name" value="7tm_6"/>
    <property type="match status" value="1"/>
</dbReference>
<dbReference type="AlphaFoldDB" id="R9PUK5"/>
<dbReference type="OrthoDB" id="8117390at2759"/>
<dbReference type="InterPro" id="IPR004117">
    <property type="entry name" value="7tm6_olfct_rcpt"/>
</dbReference>
<evidence type="ECO:0000256" key="3">
    <source>
        <dbReference type="ARBA" id="ARBA00022606"/>
    </source>
</evidence>
<name>R9PUK5_DENPD</name>
<dbReference type="PANTHER" id="PTHR21137">
    <property type="entry name" value="ODORANT RECEPTOR"/>
    <property type="match status" value="1"/>
</dbReference>
<feature type="transmembrane region" description="Helical" evidence="10">
    <location>
        <begin position="297"/>
        <end position="316"/>
    </location>
</feature>
<proteinExistence type="evidence at transcript level"/>
<evidence type="ECO:0000256" key="5">
    <source>
        <dbReference type="ARBA" id="ARBA00022725"/>
    </source>
</evidence>
<keyword evidence="6 10" id="KW-1133">Transmembrane helix</keyword>
<keyword evidence="2" id="KW-1003">Cell membrane</keyword>
<comment type="subcellular location">
    <subcellularLocation>
        <location evidence="1 10">Cell membrane</location>
        <topology evidence="1 10">Multi-pass membrane protein</topology>
    </subcellularLocation>
</comment>
<keyword evidence="8 10" id="KW-0675">Receptor</keyword>
<keyword evidence="3 10" id="KW-0716">Sensory transduction</keyword>
<evidence type="ECO:0000256" key="9">
    <source>
        <dbReference type="ARBA" id="ARBA00023224"/>
    </source>
</evidence>
<evidence type="ECO:0000256" key="1">
    <source>
        <dbReference type="ARBA" id="ARBA00004651"/>
    </source>
</evidence>
<accession>R9PUK5</accession>
<dbReference type="PANTHER" id="PTHR21137:SF35">
    <property type="entry name" value="ODORANT RECEPTOR 19A-RELATED"/>
    <property type="match status" value="1"/>
</dbReference>
<dbReference type="GO" id="GO:0005886">
    <property type="term" value="C:plasma membrane"/>
    <property type="evidence" value="ECO:0007669"/>
    <property type="project" value="UniProtKB-SubCell"/>
</dbReference>
<feature type="transmembrane region" description="Helical" evidence="10">
    <location>
        <begin position="131"/>
        <end position="150"/>
    </location>
</feature>
<evidence type="ECO:0000256" key="6">
    <source>
        <dbReference type="ARBA" id="ARBA00022989"/>
    </source>
</evidence>
<reference evidence="11" key="1">
    <citation type="journal article" date="2013" name="BMC Genomics">
        <title>Antennal transcriptome analysis of the chemosensory gene families in the tree killing bark beetles, Ips typographus and Dendroctonus ponderosae (Coleoptera: Curculionidae: Scolytinae).</title>
        <authorList>
            <person name="Andersson M.N."/>
            <person name="Grosse-Wilde E."/>
            <person name="Keeling C.I."/>
            <person name="Bengtsson J.M."/>
            <person name="Yuen M.M."/>
            <person name="Li M."/>
            <person name="Hillbur Y."/>
            <person name="Bohlmann J."/>
            <person name="Hansson B.S."/>
            <person name="Schlyter F."/>
        </authorList>
    </citation>
    <scope>NUCLEOTIDE SEQUENCE</scope>
</reference>
<feature type="transmembrane region" description="Helical" evidence="10">
    <location>
        <begin position="74"/>
        <end position="91"/>
    </location>
</feature>
<comment type="caution">
    <text evidence="10">Lacks conserved residue(s) required for the propagation of feature annotation.</text>
</comment>
<comment type="similarity">
    <text evidence="10">Belongs to the insect chemoreceptor superfamily. Heteromeric odorant receptor channel (TC 1.A.69) family.</text>
</comment>
<evidence type="ECO:0000256" key="4">
    <source>
        <dbReference type="ARBA" id="ARBA00022692"/>
    </source>
</evidence>
<keyword evidence="4 10" id="KW-0812">Transmembrane</keyword>
<evidence type="ECO:0000256" key="10">
    <source>
        <dbReference type="RuleBase" id="RU351113"/>
    </source>
</evidence>
<keyword evidence="9 10" id="KW-0807">Transducer</keyword>
<sequence>MKPIEDQSLFRACKILVLCGGMWRGNIPNWPIAHQKLYKVFLRGAQFAYFFCLPSLVLSLWVNVDQDNEKAISVLKNITFVVVIFCKMIIIQSRPVTMLIEAASEKEQQAILSEDPQISEIHRRHVVYTEFVVKSIMLCTFLAGLAYVVGDLYLANEFYKLHPNAAPTDPKPHSIYFWFPFNPDEYYKIALTYEFVHIVQTVIYNGASHAVVNSAIIFVKVELKILEYEIRHMMSKPNLSNLTPAQLMKIHIRKHQELIKWVCKFNDSFKYIILLEYSVVSLTLASTLTEILQGIKMVFNGIFFLLSTLSLFILSWNANEIIVTSVFDLSDALYHFPWYELDKEAQELVLFMMLRCKRSLNISNGPFGFLTLRGAVSRLKLAYSVVSVLSR</sequence>
<organism evidence="11">
    <name type="scientific">Dendroctonus ponderosae</name>
    <name type="common">Mountain pine beetle</name>
    <dbReference type="NCBI Taxonomy" id="77166"/>
    <lineage>
        <taxon>Eukaryota</taxon>
        <taxon>Metazoa</taxon>
        <taxon>Ecdysozoa</taxon>
        <taxon>Arthropoda</taxon>
        <taxon>Hexapoda</taxon>
        <taxon>Insecta</taxon>
        <taxon>Pterygota</taxon>
        <taxon>Neoptera</taxon>
        <taxon>Endopterygota</taxon>
        <taxon>Coleoptera</taxon>
        <taxon>Polyphaga</taxon>
        <taxon>Cucujiformia</taxon>
        <taxon>Curculionidae</taxon>
        <taxon>Scolytinae</taxon>
        <taxon>Dendroctonus</taxon>
    </lineage>
</organism>
<keyword evidence="5 10" id="KW-0552">Olfaction</keyword>
<dbReference type="GO" id="GO:0005549">
    <property type="term" value="F:odorant binding"/>
    <property type="evidence" value="ECO:0007669"/>
    <property type="project" value="InterPro"/>
</dbReference>
<dbReference type="GO" id="GO:0007165">
    <property type="term" value="P:signal transduction"/>
    <property type="evidence" value="ECO:0007669"/>
    <property type="project" value="UniProtKB-KW"/>
</dbReference>
<feature type="transmembrane region" description="Helical" evidence="10">
    <location>
        <begin position="40"/>
        <end position="62"/>
    </location>
</feature>
<feature type="transmembrane region" description="Helical" evidence="10">
    <location>
        <begin position="268"/>
        <end position="285"/>
    </location>
</feature>